<gene>
    <name evidence="1" type="ORF">BDV33DRAFT_227209</name>
</gene>
<evidence type="ECO:0000313" key="2">
    <source>
        <dbReference type="Proteomes" id="UP000326799"/>
    </source>
</evidence>
<evidence type="ECO:0000313" key="1">
    <source>
        <dbReference type="EMBL" id="KAB8224331.1"/>
    </source>
</evidence>
<dbReference type="AlphaFoldDB" id="A0A5N6F3D2"/>
<accession>A0A5N6F3D2</accession>
<dbReference type="Proteomes" id="UP000326799">
    <property type="component" value="Unassembled WGS sequence"/>
</dbReference>
<protein>
    <submittedName>
        <fullName evidence="1">Uncharacterized protein</fullName>
    </submittedName>
</protein>
<keyword evidence="2" id="KW-1185">Reference proteome</keyword>
<organism evidence="1 2">
    <name type="scientific">Aspergillus novoparasiticus</name>
    <dbReference type="NCBI Taxonomy" id="986946"/>
    <lineage>
        <taxon>Eukaryota</taxon>
        <taxon>Fungi</taxon>
        <taxon>Dikarya</taxon>
        <taxon>Ascomycota</taxon>
        <taxon>Pezizomycotina</taxon>
        <taxon>Eurotiomycetes</taxon>
        <taxon>Eurotiomycetidae</taxon>
        <taxon>Eurotiales</taxon>
        <taxon>Aspergillaceae</taxon>
        <taxon>Aspergillus</taxon>
        <taxon>Aspergillus subgen. Circumdati</taxon>
    </lineage>
</organism>
<reference evidence="1 2" key="1">
    <citation type="submission" date="2019-04" db="EMBL/GenBank/DDBJ databases">
        <title>Fungal friends and foes A comparative genomics study of 23 Aspergillus species from section Flavi.</title>
        <authorList>
            <consortium name="DOE Joint Genome Institute"/>
            <person name="Kjaerbolling I."/>
            <person name="Vesth T.C."/>
            <person name="Frisvad J.C."/>
            <person name="Nybo J.L."/>
            <person name="Theobald S."/>
            <person name="Kildgaard S."/>
            <person name="Petersen T.I."/>
            <person name="Kuo A."/>
            <person name="Sato A."/>
            <person name="Lyhne E.K."/>
            <person name="Kogle M.E."/>
            <person name="Wiebenga A."/>
            <person name="Kun R.S."/>
            <person name="Lubbers R.J."/>
            <person name="Makela M.R."/>
            <person name="Barry K."/>
            <person name="Chovatia M."/>
            <person name="Clum A."/>
            <person name="Daum C."/>
            <person name="Haridas S."/>
            <person name="He G."/>
            <person name="LaButti K."/>
            <person name="Lipzen A."/>
            <person name="Mondo S."/>
            <person name="Pangilinan J."/>
            <person name="Riley R."/>
            <person name="Salamov A."/>
            <person name="Simmons B.A."/>
            <person name="Magnuson J.K."/>
            <person name="Henrissat B."/>
            <person name="Mortensen U.H."/>
            <person name="Larsen T.O."/>
            <person name="De vries R.P."/>
            <person name="Grigoriev I.V."/>
            <person name="Machida M."/>
            <person name="Baker S.E."/>
            <person name="Andersen M.R."/>
        </authorList>
    </citation>
    <scope>NUCLEOTIDE SEQUENCE [LARGE SCALE GENOMIC DNA]</scope>
    <source>
        <strain evidence="1 2">CBS 126849</strain>
    </source>
</reference>
<dbReference type="EMBL" id="ML733400">
    <property type="protein sequence ID" value="KAB8224331.1"/>
    <property type="molecule type" value="Genomic_DNA"/>
</dbReference>
<proteinExistence type="predicted"/>
<name>A0A5N6F3D2_9EURO</name>
<sequence length="318" mass="37277">MSMNGGPYLCCVLCGIESFLYIRSELRKAHKDWGRSLIVRAAELEQLDLETDPPMWSFFYRAMLDDPKTDHLSISGISPHLMVDRKRHRVMIDSDKALRWNIGFRMANLFETDWNREKRLVIGYVMHPHCWLLVDRFLRHGIVKQDLRAFIQAIEIFWRADRTLWMPDLIHDTSEYPCYDHAAPPFIIRDIQMLITVATNELGKSLRQRARLRSIVANVPLEVIMIVIDTIYESRPPCPERIQDTRNVLEAFQLKLPDSYWQRRCNPILIFEAQDVIKAGTQIDGVYFCLGLHELLLQEDCRILYLVECIKRCISNGT</sequence>